<dbReference type="InterPro" id="IPR024467">
    <property type="entry name" value="Xre/MbcA/ParS-like_toxin-bd"/>
</dbReference>
<dbReference type="KEGG" id="abac:LuPra_04150"/>
<proteinExistence type="predicted"/>
<dbReference type="STRING" id="1855912.LuPra_04150"/>
<evidence type="ECO:0000313" key="3">
    <source>
        <dbReference type="Proteomes" id="UP000076079"/>
    </source>
</evidence>
<reference evidence="3" key="2">
    <citation type="submission" date="2016-04" db="EMBL/GenBank/DDBJ databases">
        <title>First Complete Genome Sequence of a Subdivision 6 Acidobacterium.</title>
        <authorList>
            <person name="Huang S."/>
            <person name="Vieira S."/>
            <person name="Bunk B."/>
            <person name="Riedel T."/>
            <person name="Sproeer C."/>
            <person name="Overmann J."/>
        </authorList>
    </citation>
    <scope>NUCLEOTIDE SEQUENCE [LARGE SCALE GENOMIC DNA]</scope>
    <source>
        <strain evidence="3">DSM 100886 HEG_-6_39</strain>
    </source>
</reference>
<evidence type="ECO:0000259" key="1">
    <source>
        <dbReference type="Pfam" id="PF09722"/>
    </source>
</evidence>
<evidence type="ECO:0000313" key="2">
    <source>
        <dbReference type="EMBL" id="AMY10907.1"/>
    </source>
</evidence>
<keyword evidence="3" id="KW-1185">Reference proteome</keyword>
<sequence length="147" mass="16358">MAPAHARPRYPRTAVPAVGLPDLSTRETRERLSPAALRGFFSIMDRWQVRDDIARQLLGGISNGTFYEMKRDASRVCSADELTRVSYLIGIFKALNVLNGEALADAWMQLPNINRLFGGGTPLEYVTRGGIPAMDQVRRLLDARRGV</sequence>
<dbReference type="AlphaFoldDB" id="A0A143PQB7"/>
<protein>
    <recommendedName>
        <fullName evidence="1">Antitoxin Xre/MbcA/ParS-like toxin-binding domain-containing protein</fullName>
    </recommendedName>
</protein>
<name>A0A143PQB7_LUTPR</name>
<dbReference type="RefSeq" id="WP_110172503.1">
    <property type="nucleotide sequence ID" value="NZ_CP015136.1"/>
</dbReference>
<dbReference type="Proteomes" id="UP000076079">
    <property type="component" value="Chromosome"/>
</dbReference>
<gene>
    <name evidence="2" type="ORF">LuPra_04150</name>
</gene>
<dbReference type="Pfam" id="PF09722">
    <property type="entry name" value="Xre_MbcA_ParS_C"/>
    <property type="match status" value="1"/>
</dbReference>
<dbReference type="EMBL" id="CP015136">
    <property type="protein sequence ID" value="AMY10907.1"/>
    <property type="molecule type" value="Genomic_DNA"/>
</dbReference>
<organism evidence="2 3">
    <name type="scientific">Luteitalea pratensis</name>
    <dbReference type="NCBI Taxonomy" id="1855912"/>
    <lineage>
        <taxon>Bacteria</taxon>
        <taxon>Pseudomonadati</taxon>
        <taxon>Acidobacteriota</taxon>
        <taxon>Vicinamibacteria</taxon>
        <taxon>Vicinamibacterales</taxon>
        <taxon>Vicinamibacteraceae</taxon>
        <taxon>Luteitalea</taxon>
    </lineage>
</organism>
<dbReference type="OrthoDB" id="117888at2"/>
<feature type="domain" description="Antitoxin Xre/MbcA/ParS-like toxin-binding" evidence="1">
    <location>
        <begin position="95"/>
        <end position="146"/>
    </location>
</feature>
<accession>A0A143PQB7</accession>
<reference evidence="2 3" key="1">
    <citation type="journal article" date="2016" name="Genome Announc.">
        <title>First Complete Genome Sequence of a Subdivision 6 Acidobacterium Strain.</title>
        <authorList>
            <person name="Huang S."/>
            <person name="Vieira S."/>
            <person name="Bunk B."/>
            <person name="Riedel T."/>
            <person name="Sproer C."/>
            <person name="Overmann J."/>
        </authorList>
    </citation>
    <scope>NUCLEOTIDE SEQUENCE [LARGE SCALE GENOMIC DNA]</scope>
    <source>
        <strain evidence="3">DSM 100886 HEG_-6_39</strain>
    </source>
</reference>